<dbReference type="InterPro" id="IPR002881">
    <property type="entry name" value="DUF58"/>
</dbReference>
<dbReference type="SUPFAM" id="SSF53300">
    <property type="entry name" value="vWA-like"/>
    <property type="match status" value="1"/>
</dbReference>
<name>A0AAU7CLW2_9BACT</name>
<reference evidence="2" key="1">
    <citation type="submission" date="2024-05" db="EMBL/GenBank/DDBJ databases">
        <title>Planctomycetes of the genus Singulisphaera possess chitinolytic capabilities.</title>
        <authorList>
            <person name="Ivanova A."/>
        </authorList>
    </citation>
    <scope>NUCLEOTIDE SEQUENCE</scope>
    <source>
        <strain evidence="2">Ch08T</strain>
    </source>
</reference>
<dbReference type="InterPro" id="IPR036465">
    <property type="entry name" value="vWFA_dom_sf"/>
</dbReference>
<dbReference type="Gene3D" id="3.40.50.410">
    <property type="entry name" value="von Willebrand factor, type A domain"/>
    <property type="match status" value="1"/>
</dbReference>
<organism evidence="2">
    <name type="scientific">Singulisphaera sp. Ch08</name>
    <dbReference type="NCBI Taxonomy" id="3120278"/>
    <lineage>
        <taxon>Bacteria</taxon>
        <taxon>Pseudomonadati</taxon>
        <taxon>Planctomycetota</taxon>
        <taxon>Planctomycetia</taxon>
        <taxon>Isosphaerales</taxon>
        <taxon>Isosphaeraceae</taxon>
        <taxon>Singulisphaera</taxon>
    </lineage>
</organism>
<gene>
    <name evidence="2" type="ORF">V5E97_09420</name>
</gene>
<dbReference type="Pfam" id="PF01882">
    <property type="entry name" value="DUF58"/>
    <property type="match status" value="1"/>
</dbReference>
<dbReference type="SMART" id="SM00327">
    <property type="entry name" value="VWA"/>
    <property type="match status" value="1"/>
</dbReference>
<evidence type="ECO:0000259" key="1">
    <source>
        <dbReference type="SMART" id="SM00327"/>
    </source>
</evidence>
<evidence type="ECO:0000313" key="2">
    <source>
        <dbReference type="EMBL" id="XBH06235.1"/>
    </source>
</evidence>
<dbReference type="RefSeq" id="WP_406699085.1">
    <property type="nucleotide sequence ID" value="NZ_CP155447.1"/>
</dbReference>
<dbReference type="AlphaFoldDB" id="A0AAU7CLW2"/>
<dbReference type="InterPro" id="IPR002035">
    <property type="entry name" value="VWF_A"/>
</dbReference>
<dbReference type="PANTHER" id="PTHR33608:SF7">
    <property type="entry name" value="DUF58 DOMAIN-CONTAINING PROTEIN"/>
    <property type="match status" value="1"/>
</dbReference>
<protein>
    <submittedName>
        <fullName evidence="2">DUF58 domain-containing protein</fullName>
    </submittedName>
</protein>
<feature type="domain" description="VWFA" evidence="1">
    <location>
        <begin position="82"/>
        <end position="251"/>
    </location>
</feature>
<accession>A0AAU7CLW2</accession>
<dbReference type="PANTHER" id="PTHR33608">
    <property type="entry name" value="BLL2464 PROTEIN"/>
    <property type="match status" value="1"/>
</dbReference>
<sequence>MPPSRMYSDPDAIAQIADLTLRSRRLAEGGISGQHRSPFHGFNIEFASYREYTPGDDLRRLDWRVFARSDRHYIKQYEEESNARVTFVVDASASMNYRGSQAALSKFDYGATLVVTLAMLLARQQDPVGLVLFDEDAGTVLPPNATQSQVTVMSSLLENCVPARKTELGGMLRSLAGRIRRRGLLVIVSDLFTDLEAVYDSLNRLRFQGHEVLVLQVLDRDETDLPFDGPTLFRDIEGDEELYAEPGAFRLAYRRAMEEFLNGVSQECGARGYDHVRFFTDTPLSVSLSSFLHARQDAGGTGGRA</sequence>
<dbReference type="EMBL" id="CP155447">
    <property type="protein sequence ID" value="XBH06235.1"/>
    <property type="molecule type" value="Genomic_DNA"/>
</dbReference>
<proteinExistence type="predicted"/>